<dbReference type="PANTHER" id="PTHR17985">
    <property type="entry name" value="SER/THR-RICH PROTEIN T10 IN DGCR REGION"/>
    <property type="match status" value="1"/>
</dbReference>
<keyword evidence="2" id="KW-1185">Reference proteome</keyword>
<dbReference type="InterPro" id="IPR008551">
    <property type="entry name" value="TANGO2"/>
</dbReference>
<dbReference type="Proteomes" id="UP000037854">
    <property type="component" value="Unassembled WGS sequence"/>
</dbReference>
<organism evidence="1 2">
    <name type="scientific">Oceanobacillus caeni</name>
    <dbReference type="NCBI Taxonomy" id="405946"/>
    <lineage>
        <taxon>Bacteria</taxon>
        <taxon>Bacillati</taxon>
        <taxon>Bacillota</taxon>
        <taxon>Bacilli</taxon>
        <taxon>Bacillales</taxon>
        <taxon>Bacillaceae</taxon>
        <taxon>Oceanobacillus</taxon>
    </lineage>
</organism>
<comment type="caution">
    <text evidence="1">The sequence shown here is derived from an EMBL/GenBank/DDBJ whole genome shotgun (WGS) entry which is preliminary data.</text>
</comment>
<dbReference type="Pfam" id="PF05742">
    <property type="entry name" value="TANGO2"/>
    <property type="match status" value="1"/>
</dbReference>
<dbReference type="PANTHER" id="PTHR17985:SF8">
    <property type="entry name" value="TRANSPORT AND GOLGI ORGANIZATION PROTEIN 2 HOMOLOG"/>
    <property type="match status" value="1"/>
</dbReference>
<dbReference type="EMBL" id="LGTK01000001">
    <property type="protein sequence ID" value="KPH79272.1"/>
    <property type="molecule type" value="Genomic_DNA"/>
</dbReference>
<gene>
    <name evidence="1" type="ORF">AFL42_00790</name>
</gene>
<proteinExistence type="predicted"/>
<accession>A0ABR5MP31</accession>
<evidence type="ECO:0000313" key="1">
    <source>
        <dbReference type="EMBL" id="KPH79272.1"/>
    </source>
</evidence>
<evidence type="ECO:0000313" key="2">
    <source>
        <dbReference type="Proteomes" id="UP000037854"/>
    </source>
</evidence>
<reference evidence="1 2" key="1">
    <citation type="submission" date="2015-07" db="EMBL/GenBank/DDBJ databases">
        <title>High-quality draft genome sequence of Oceanobacillus caeni HM6, a bacillus isolated from a human feces.</title>
        <authorList>
            <person name="Kumar J."/>
            <person name="Verma M.K."/>
            <person name="Pandey R."/>
            <person name="Bhambi M."/>
            <person name="Chauhan N."/>
        </authorList>
    </citation>
    <scope>NUCLEOTIDE SEQUENCE [LARGE SCALE GENOMIC DNA]</scope>
    <source>
        <strain evidence="1 2">HM6</strain>
    </source>
</reference>
<dbReference type="RefSeq" id="WP_060667518.1">
    <property type="nucleotide sequence ID" value="NZ_LGTK01000001.1"/>
</dbReference>
<evidence type="ECO:0008006" key="3">
    <source>
        <dbReference type="Google" id="ProtNLM"/>
    </source>
</evidence>
<sequence length="255" mass="29296">MCLINLHFHDHPTYKLIIAANRDEFYQRPTAPASYWKDHPEILAGRDLLQMGTWFGITTKKGRFAALTNYRDPNLPETGKFSRGEIVRSFLAGEQTPEEYLQTLKLDREKYAGYNVLIGNGDELYHYNNILDESNKITSGTHGLSNATLNTPWPKIVKGKRMLQDYVTNHKEIDSNELFRITSNAEQADDEDLPDTGVGIELERTLSSLFITSPEYGTRSSTVLLIDKENNVTFNERTYEKGKFQREKQFTFSIE</sequence>
<name>A0ABR5MP31_9BACI</name>
<protein>
    <recommendedName>
        <fullName evidence="3">NRDE family protein</fullName>
    </recommendedName>
</protein>